<name>A0A0H2RQZ6_9AGAM</name>
<evidence type="ECO:0000256" key="1">
    <source>
        <dbReference type="SAM" id="MobiDB-lite"/>
    </source>
</evidence>
<protein>
    <submittedName>
        <fullName evidence="2">Uncharacterized protein</fullName>
    </submittedName>
</protein>
<feature type="compositionally biased region" description="Low complexity" evidence="1">
    <location>
        <begin position="114"/>
        <end position="134"/>
    </location>
</feature>
<accession>A0A0H2RQZ6</accession>
<feature type="region of interest" description="Disordered" evidence="1">
    <location>
        <begin position="1"/>
        <end position="46"/>
    </location>
</feature>
<reference evidence="2 3" key="1">
    <citation type="submission" date="2015-04" db="EMBL/GenBank/DDBJ databases">
        <title>Complete genome sequence of Schizopora paradoxa KUC8140, a cosmopolitan wood degrader in East Asia.</title>
        <authorList>
            <consortium name="DOE Joint Genome Institute"/>
            <person name="Min B."/>
            <person name="Park H."/>
            <person name="Jang Y."/>
            <person name="Kim J.-J."/>
            <person name="Kim K.H."/>
            <person name="Pangilinan J."/>
            <person name="Lipzen A."/>
            <person name="Riley R."/>
            <person name="Grigoriev I.V."/>
            <person name="Spatafora J.W."/>
            <person name="Choi I.-G."/>
        </authorList>
    </citation>
    <scope>NUCLEOTIDE SEQUENCE [LARGE SCALE GENOMIC DNA]</scope>
    <source>
        <strain evidence="2 3">KUC8140</strain>
    </source>
</reference>
<dbReference type="InParanoid" id="A0A0H2RQZ6"/>
<evidence type="ECO:0000313" key="3">
    <source>
        <dbReference type="Proteomes" id="UP000053477"/>
    </source>
</evidence>
<feature type="compositionally biased region" description="Polar residues" evidence="1">
    <location>
        <begin position="24"/>
        <end position="43"/>
    </location>
</feature>
<sequence length="433" mass="47631">MSSNNNFPSGQYKQNAHSPRMSFPSASTYMPPTDENYQSSPSPSKFGFPTPTPYVGSYIQSPPNSPAFSGGFNMPRTNAEQRFVPNRAMTMPLVSYQNYGFQASAQSSSLRYTTSTLPPYSNPPSYTSSSTSSGSGAGITRITADALRPIGLQFHMIELGMVDMMTCRDLFGNWATKLDEFTGHGEADLRTLIAKQVNDLSEGTSKALESSRQILLGYHEFASVMDESLQTISRSYEGGQIYPNDTLESLHTQIETQSSYLQIHVDKMQSNVFDLADLLSNRKREAEKHTLRRKIWGWLVKVFKAISATLQLGAIAAPFLHPAAVVAVPVIQGISKLANYVAETCKELEEHTYEDVRLDKILTLLRDNVNDSAGVAVTALGTFSQSLLLIQADNKTNAGPLTGWVESHEAAQAAKDWKDTREKLVKITQTCIA</sequence>
<organism evidence="2 3">
    <name type="scientific">Schizopora paradoxa</name>
    <dbReference type="NCBI Taxonomy" id="27342"/>
    <lineage>
        <taxon>Eukaryota</taxon>
        <taxon>Fungi</taxon>
        <taxon>Dikarya</taxon>
        <taxon>Basidiomycota</taxon>
        <taxon>Agaricomycotina</taxon>
        <taxon>Agaricomycetes</taxon>
        <taxon>Hymenochaetales</taxon>
        <taxon>Schizoporaceae</taxon>
        <taxon>Schizopora</taxon>
    </lineage>
</organism>
<keyword evidence="3" id="KW-1185">Reference proteome</keyword>
<dbReference type="EMBL" id="KQ085950">
    <property type="protein sequence ID" value="KLO13992.1"/>
    <property type="molecule type" value="Genomic_DNA"/>
</dbReference>
<feature type="region of interest" description="Disordered" evidence="1">
    <location>
        <begin position="114"/>
        <end position="136"/>
    </location>
</feature>
<gene>
    <name evidence="2" type="ORF">SCHPADRAFT_333240</name>
</gene>
<proteinExistence type="predicted"/>
<dbReference type="AlphaFoldDB" id="A0A0H2RQZ6"/>
<dbReference type="OrthoDB" id="3261115at2759"/>
<dbReference type="Proteomes" id="UP000053477">
    <property type="component" value="Unassembled WGS sequence"/>
</dbReference>
<evidence type="ECO:0000313" key="2">
    <source>
        <dbReference type="EMBL" id="KLO13992.1"/>
    </source>
</evidence>
<feature type="compositionally biased region" description="Polar residues" evidence="1">
    <location>
        <begin position="1"/>
        <end position="17"/>
    </location>
</feature>